<name>A0A0D2AH98_9EURO</name>
<evidence type="ECO:0000313" key="1">
    <source>
        <dbReference type="EMBL" id="KIW24257.1"/>
    </source>
</evidence>
<gene>
    <name evidence="1" type="ORF">PV07_09985</name>
</gene>
<dbReference type="GeneID" id="27349179"/>
<accession>A0A0D2AH98</accession>
<proteinExistence type="predicted"/>
<protein>
    <submittedName>
        <fullName evidence="1">Uncharacterized protein</fullName>
    </submittedName>
</protein>
<dbReference type="AlphaFoldDB" id="A0A0D2AH98"/>
<sequence length="101" mass="11065">MSNKIPIFIENRKNQGINPNTTAQLPNDGILRNFEDLERQPKFSPILATHLTHNTPGVTVSISGGSMVGVYDLKTNIITDITRGGGPIDISKWSVIANKHQ</sequence>
<evidence type="ECO:0000313" key="2">
    <source>
        <dbReference type="Proteomes" id="UP000054466"/>
    </source>
</evidence>
<organism evidence="1 2">
    <name type="scientific">Cladophialophora immunda</name>
    <dbReference type="NCBI Taxonomy" id="569365"/>
    <lineage>
        <taxon>Eukaryota</taxon>
        <taxon>Fungi</taxon>
        <taxon>Dikarya</taxon>
        <taxon>Ascomycota</taxon>
        <taxon>Pezizomycotina</taxon>
        <taxon>Eurotiomycetes</taxon>
        <taxon>Chaetothyriomycetidae</taxon>
        <taxon>Chaetothyriales</taxon>
        <taxon>Herpotrichiellaceae</taxon>
        <taxon>Cladophialophora</taxon>
    </lineage>
</organism>
<keyword evidence="2" id="KW-1185">Reference proteome</keyword>
<dbReference type="EMBL" id="KN847045">
    <property type="protein sequence ID" value="KIW24257.1"/>
    <property type="molecule type" value="Genomic_DNA"/>
</dbReference>
<dbReference type="HOGENOM" id="CLU_2291389_0_0_1"/>
<reference evidence="1 2" key="1">
    <citation type="submission" date="2015-01" db="EMBL/GenBank/DDBJ databases">
        <title>The Genome Sequence of Cladophialophora immunda CBS83496.</title>
        <authorList>
            <consortium name="The Broad Institute Genomics Platform"/>
            <person name="Cuomo C."/>
            <person name="de Hoog S."/>
            <person name="Gorbushina A."/>
            <person name="Stielow B."/>
            <person name="Teixiera M."/>
            <person name="Abouelleil A."/>
            <person name="Chapman S.B."/>
            <person name="Priest M."/>
            <person name="Young S.K."/>
            <person name="Wortman J."/>
            <person name="Nusbaum C."/>
            <person name="Birren B."/>
        </authorList>
    </citation>
    <scope>NUCLEOTIDE SEQUENCE [LARGE SCALE GENOMIC DNA]</scope>
    <source>
        <strain evidence="1 2">CBS 83496</strain>
    </source>
</reference>
<dbReference type="Proteomes" id="UP000054466">
    <property type="component" value="Unassembled WGS sequence"/>
</dbReference>
<dbReference type="RefSeq" id="XP_016244473.1">
    <property type="nucleotide sequence ID" value="XM_016397282.1"/>
</dbReference>
<dbReference type="VEuPathDB" id="FungiDB:PV07_09985"/>